<feature type="region of interest" description="Disordered" evidence="1">
    <location>
        <begin position="170"/>
        <end position="194"/>
    </location>
</feature>
<dbReference type="Proteomes" id="UP000652219">
    <property type="component" value="Unassembled WGS sequence"/>
</dbReference>
<dbReference type="EMBL" id="WIGN01000007">
    <property type="protein sequence ID" value="KAF6819926.1"/>
    <property type="molecule type" value="Genomic_DNA"/>
</dbReference>
<feature type="compositionally biased region" description="Polar residues" evidence="1">
    <location>
        <begin position="185"/>
        <end position="194"/>
    </location>
</feature>
<sequence length="194" mass="20763">MSAVNLAAPFPLFHLDRSGPGDGAVARLATLTPWLEVFCGHLDRGTRGAATRKAIMTGPGVPGGSGVAGFPSLDFALGRGGGMPSKRPLNPMQETASYIGDTSHDIPHTPLREGQASAASIDDGRSFSALEMIRVLAKIRFQKEPRHVTPRRHSQRIVLALPAREGNIISRTREEERAKVRRASGSVQTYSESG</sequence>
<keyword evidence="3" id="KW-1185">Reference proteome</keyword>
<accession>A0A8H6JWE1</accession>
<protein>
    <submittedName>
        <fullName evidence="2">Uncharacterized protein</fullName>
    </submittedName>
</protein>
<gene>
    <name evidence="2" type="ORF">CSOJ01_00994</name>
</gene>
<name>A0A8H6JWE1_9PEZI</name>
<proteinExistence type="predicted"/>
<dbReference type="AlphaFoldDB" id="A0A8H6JWE1"/>
<comment type="caution">
    <text evidence="2">The sequence shown here is derived from an EMBL/GenBank/DDBJ whole genome shotgun (WGS) entry which is preliminary data.</text>
</comment>
<reference evidence="2 3" key="1">
    <citation type="journal article" date="2020" name="Phytopathology">
        <title>Genome Sequence Resources of Colletotrichum truncatum, C. plurivorum, C. musicola, and C. sojae: Four Species Pathogenic to Soybean (Glycine max).</title>
        <authorList>
            <person name="Rogerio F."/>
            <person name="Boufleur T.R."/>
            <person name="Ciampi-Guillardi M."/>
            <person name="Sukno S.A."/>
            <person name="Thon M.R."/>
            <person name="Massola Junior N.S."/>
            <person name="Baroncelli R."/>
        </authorList>
    </citation>
    <scope>NUCLEOTIDE SEQUENCE [LARGE SCALE GENOMIC DNA]</scope>
    <source>
        <strain evidence="2 3">LFN0009</strain>
    </source>
</reference>
<evidence type="ECO:0000256" key="1">
    <source>
        <dbReference type="SAM" id="MobiDB-lite"/>
    </source>
</evidence>
<evidence type="ECO:0000313" key="3">
    <source>
        <dbReference type="Proteomes" id="UP000652219"/>
    </source>
</evidence>
<evidence type="ECO:0000313" key="2">
    <source>
        <dbReference type="EMBL" id="KAF6819926.1"/>
    </source>
</evidence>
<organism evidence="2 3">
    <name type="scientific">Colletotrichum sojae</name>
    <dbReference type="NCBI Taxonomy" id="2175907"/>
    <lineage>
        <taxon>Eukaryota</taxon>
        <taxon>Fungi</taxon>
        <taxon>Dikarya</taxon>
        <taxon>Ascomycota</taxon>
        <taxon>Pezizomycotina</taxon>
        <taxon>Sordariomycetes</taxon>
        <taxon>Hypocreomycetidae</taxon>
        <taxon>Glomerellales</taxon>
        <taxon>Glomerellaceae</taxon>
        <taxon>Colletotrichum</taxon>
        <taxon>Colletotrichum orchidearum species complex</taxon>
    </lineage>
</organism>